<evidence type="ECO:0000256" key="1">
    <source>
        <dbReference type="SAM" id="SignalP"/>
    </source>
</evidence>
<dbReference type="Proteomes" id="UP001652661">
    <property type="component" value="Chromosome 3L"/>
</dbReference>
<keyword evidence="2" id="KW-1185">Reference proteome</keyword>
<accession>A0A6P4IYP7</accession>
<feature type="chain" id="PRO_5027672963" evidence="1">
    <location>
        <begin position="20"/>
        <end position="135"/>
    </location>
</feature>
<dbReference type="AlphaFoldDB" id="A0A6P4IYP7"/>
<reference evidence="3" key="1">
    <citation type="submission" date="2025-08" db="UniProtKB">
        <authorList>
            <consortium name="RefSeq"/>
        </authorList>
    </citation>
    <scope>IDENTIFICATION</scope>
    <source>
        <strain evidence="3">14028-0561.14</strain>
        <tissue evidence="3">Whole fly</tissue>
    </source>
</reference>
<gene>
    <name evidence="3" type="primary">LOC108078678</name>
</gene>
<evidence type="ECO:0000313" key="3">
    <source>
        <dbReference type="RefSeq" id="XP_017028101.1"/>
    </source>
</evidence>
<organism evidence="2 3">
    <name type="scientific">Drosophila kikkawai</name>
    <name type="common">Fruit fly</name>
    <dbReference type="NCBI Taxonomy" id="30033"/>
    <lineage>
        <taxon>Eukaryota</taxon>
        <taxon>Metazoa</taxon>
        <taxon>Ecdysozoa</taxon>
        <taxon>Arthropoda</taxon>
        <taxon>Hexapoda</taxon>
        <taxon>Insecta</taxon>
        <taxon>Pterygota</taxon>
        <taxon>Neoptera</taxon>
        <taxon>Endopterygota</taxon>
        <taxon>Diptera</taxon>
        <taxon>Brachycera</taxon>
        <taxon>Muscomorpha</taxon>
        <taxon>Ephydroidea</taxon>
        <taxon>Drosophilidae</taxon>
        <taxon>Drosophila</taxon>
        <taxon>Sophophora</taxon>
    </lineage>
</organism>
<name>A0A6P4IYP7_DROKI</name>
<sequence length="135" mass="14817">MTRVLFLAFAVALMGLVGATSLSRTYLPPQVVQPQRTYLPPAPRVVHVQPQIVHRPVIQPVVVPQRTYLPPAPRVVPHVVSIFRPAARLVSRPAPQVIQVAAPRNTYLPPPVAAPVNTYLPPQVVAPRNTYLPPQ</sequence>
<protein>
    <submittedName>
        <fullName evidence="3">Uncharacterized protein</fullName>
    </submittedName>
</protein>
<dbReference type="RefSeq" id="XP_017028101.1">
    <property type="nucleotide sequence ID" value="XM_017172612.2"/>
</dbReference>
<keyword evidence="1" id="KW-0732">Signal</keyword>
<proteinExistence type="predicted"/>
<evidence type="ECO:0000313" key="2">
    <source>
        <dbReference type="Proteomes" id="UP001652661"/>
    </source>
</evidence>
<dbReference type="OrthoDB" id="7867694at2759"/>
<feature type="signal peptide" evidence="1">
    <location>
        <begin position="1"/>
        <end position="19"/>
    </location>
</feature>
<dbReference type="GeneID" id="108078678"/>